<dbReference type="RefSeq" id="WP_238222066.1">
    <property type="nucleotide sequence ID" value="NZ_BAAADH010000020.1"/>
</dbReference>
<evidence type="ECO:0000313" key="1">
    <source>
        <dbReference type="EMBL" id="GJE63252.1"/>
    </source>
</evidence>
<evidence type="ECO:0000313" key="2">
    <source>
        <dbReference type="Proteomes" id="UP001055039"/>
    </source>
</evidence>
<reference evidence="1" key="2">
    <citation type="submission" date="2021-08" db="EMBL/GenBank/DDBJ databases">
        <authorList>
            <person name="Tani A."/>
            <person name="Ola A."/>
            <person name="Ogura Y."/>
            <person name="Katsura K."/>
            <person name="Hayashi T."/>
        </authorList>
    </citation>
    <scope>NUCLEOTIDE SEQUENCE</scope>
    <source>
        <strain evidence="1">NBRC 15686</strain>
    </source>
</reference>
<keyword evidence="2" id="KW-1185">Reference proteome</keyword>
<sequence length="75" mass="8285">MKPEKWPGAANEALAALIADGEARRAQQLQDLLDYAERSYGQGMAEALDALRRTEESLASLRGQQGYRRAHGEAR</sequence>
<proteinExistence type="predicted"/>
<comment type="caution">
    <text evidence="1">The sequence shown here is derived from an EMBL/GenBank/DDBJ whole genome shotgun (WGS) entry which is preliminary data.</text>
</comment>
<organism evidence="1 2">
    <name type="scientific">Methylorubrum aminovorans</name>
    <dbReference type="NCBI Taxonomy" id="269069"/>
    <lineage>
        <taxon>Bacteria</taxon>
        <taxon>Pseudomonadati</taxon>
        <taxon>Pseudomonadota</taxon>
        <taxon>Alphaproteobacteria</taxon>
        <taxon>Hyphomicrobiales</taxon>
        <taxon>Methylobacteriaceae</taxon>
        <taxon>Methylorubrum</taxon>
    </lineage>
</organism>
<dbReference type="Proteomes" id="UP001055039">
    <property type="component" value="Unassembled WGS sequence"/>
</dbReference>
<dbReference type="EMBL" id="BPRC01000001">
    <property type="protein sequence ID" value="GJE63252.1"/>
    <property type="molecule type" value="Genomic_DNA"/>
</dbReference>
<name>A0ABQ4U8R3_9HYPH</name>
<accession>A0ABQ4U8R3</accession>
<reference evidence="1" key="1">
    <citation type="journal article" date="2021" name="Front. Microbiol.">
        <title>Comprehensive Comparative Genomics and Phenotyping of Methylobacterium Species.</title>
        <authorList>
            <person name="Alessa O."/>
            <person name="Ogura Y."/>
            <person name="Fujitani Y."/>
            <person name="Takami H."/>
            <person name="Hayashi T."/>
            <person name="Sahin N."/>
            <person name="Tani A."/>
        </authorList>
    </citation>
    <scope>NUCLEOTIDE SEQUENCE</scope>
    <source>
        <strain evidence="1">NBRC 15686</strain>
    </source>
</reference>
<protein>
    <submittedName>
        <fullName evidence="1">Uncharacterized protein</fullName>
    </submittedName>
</protein>
<gene>
    <name evidence="1" type="ORF">LNAOJCKE_0446</name>
</gene>